<sequence length="115" mass="12680">MKNLKAAFLTSQAHVQKVQLLGVDVNIRRMTATELLTLEEEAAGLNAEGKVMDSSLRNVEMILSCIVDEKGKPYDKSELPTAKELLDTHDNASLFEAISIVKRHSVGTLEEAKKN</sequence>
<protein>
    <submittedName>
        <fullName evidence="1">Phage tail assembly chaperone</fullName>
    </submittedName>
</protein>
<proteinExistence type="predicted"/>
<dbReference type="InterPro" id="IPR024410">
    <property type="entry name" value="Phage_TAC_12"/>
</dbReference>
<organism evidence="1 2">
    <name type="scientific">Providencia alcalifaciens</name>
    <dbReference type="NCBI Taxonomy" id="126385"/>
    <lineage>
        <taxon>Bacteria</taxon>
        <taxon>Pseudomonadati</taxon>
        <taxon>Pseudomonadota</taxon>
        <taxon>Gammaproteobacteria</taxon>
        <taxon>Enterobacterales</taxon>
        <taxon>Morganellaceae</taxon>
        <taxon>Providencia</taxon>
    </lineage>
</organism>
<comment type="caution">
    <text evidence="1">The sequence shown here is derived from an EMBL/GenBank/DDBJ whole genome shotgun (WGS) entry which is preliminary data.</text>
</comment>
<dbReference type="Pfam" id="PF16462">
    <property type="entry name" value="Phage_TAC_14"/>
    <property type="match status" value="1"/>
</dbReference>
<reference evidence="1 2" key="1">
    <citation type="submission" date="2019-03" db="EMBL/GenBank/DDBJ databases">
        <title>Genomic analyses of the natural microbiome of Caenorhabditis elegans.</title>
        <authorList>
            <person name="Samuel B."/>
        </authorList>
    </citation>
    <scope>NUCLEOTIDE SEQUENCE [LARGE SCALE GENOMIC DNA]</scope>
    <source>
        <strain evidence="1 2">JUb102</strain>
    </source>
</reference>
<gene>
    <name evidence="1" type="ORF">EC835_1027</name>
</gene>
<accession>A0A4R3NP80</accession>
<dbReference type="OrthoDB" id="6493711at2"/>
<name>A0A4R3NP80_9GAMM</name>
<dbReference type="EMBL" id="SMAS01000002">
    <property type="protein sequence ID" value="TCT36558.1"/>
    <property type="molecule type" value="Genomic_DNA"/>
</dbReference>
<dbReference type="Proteomes" id="UP000295055">
    <property type="component" value="Unassembled WGS sequence"/>
</dbReference>
<evidence type="ECO:0000313" key="1">
    <source>
        <dbReference type="EMBL" id="TCT36558.1"/>
    </source>
</evidence>
<dbReference type="AlphaFoldDB" id="A0A4R3NP80"/>
<evidence type="ECO:0000313" key="2">
    <source>
        <dbReference type="Proteomes" id="UP000295055"/>
    </source>
</evidence>
<dbReference type="RefSeq" id="WP_132495183.1">
    <property type="nucleotide sequence ID" value="NZ_SMAS01000002.1"/>
</dbReference>